<dbReference type="Gene3D" id="3.40.50.10490">
    <property type="entry name" value="Glucose-6-phosphate isomerase like protein, domain 1"/>
    <property type="match status" value="1"/>
</dbReference>
<dbReference type="InterPro" id="IPR046348">
    <property type="entry name" value="SIS_dom_sf"/>
</dbReference>
<comment type="similarity">
    <text evidence="3 9">Belongs to the SIS family. GmhA subfamily.</text>
</comment>
<dbReference type="EC" id="5.3.1.28" evidence="9"/>
<reference evidence="11" key="1">
    <citation type="submission" date="2021-03" db="EMBL/GenBank/DDBJ databases">
        <title>Acanthopleuribacteraceae sp. M133.</title>
        <authorList>
            <person name="Wang G."/>
        </authorList>
    </citation>
    <scope>NUCLEOTIDE SEQUENCE</scope>
    <source>
        <strain evidence="11">M133</strain>
    </source>
</reference>
<comment type="cofactor">
    <cofactor evidence="9">
        <name>Zn(2+)</name>
        <dbReference type="ChEBI" id="CHEBI:29105"/>
    </cofactor>
    <text evidence="9">Binds 1 zinc ion per subunit.</text>
</comment>
<sequence length="188" mass="20286">METKLAADIDEHIALFQEVRQSLLGEVVAVGRQLWTCMERGNKILVAGNGGSAADAQHFAAELVGRYMMERRALPAIALTTDTSILTAVGNDYGYDQVFSRQVEGLGKAGDVFIGISTSGNSENLVRALESAKALGVTTVALVGKSGGKMKDLADIVLLVPSQNTPRIQEAQQWIWHTWCSLIDQFHG</sequence>
<evidence type="ECO:0000259" key="10">
    <source>
        <dbReference type="PROSITE" id="PS51464"/>
    </source>
</evidence>
<feature type="binding site" evidence="9">
    <location>
        <position position="62"/>
    </location>
    <ligand>
        <name>substrate</name>
    </ligand>
</feature>
<comment type="miscellaneous">
    <text evidence="9">The reaction produces a racemic mixture of D-glycero-alpha-D-manno-heptose 7-phosphate and D-glycero-beta-D-manno-heptose 7-phosphate.</text>
</comment>
<feature type="binding site" evidence="9">
    <location>
        <position position="58"/>
    </location>
    <ligand>
        <name>Zn(2+)</name>
        <dbReference type="ChEBI" id="CHEBI:29105"/>
    </ligand>
</feature>
<comment type="subcellular location">
    <subcellularLocation>
        <location evidence="2 9">Cytoplasm</location>
    </subcellularLocation>
</comment>
<feature type="binding site" evidence="9">
    <location>
        <begin position="117"/>
        <end position="119"/>
    </location>
    <ligand>
        <name>substrate</name>
    </ligand>
</feature>
<keyword evidence="4 9" id="KW-0963">Cytoplasm</keyword>
<evidence type="ECO:0000256" key="8">
    <source>
        <dbReference type="ARBA" id="ARBA00023277"/>
    </source>
</evidence>
<comment type="pathway">
    <text evidence="9">Carbohydrate biosynthesis; D-glycero-D-manno-heptose 7-phosphate biosynthesis; D-glycero-alpha-D-manno-heptose 7-phosphate and D-glycero-beta-D-manno-heptose 7-phosphate from sedoheptulose 7-phosphate: step 1/1.</text>
</comment>
<protein>
    <recommendedName>
        <fullName evidence="9">Phosphoheptose isomerase</fullName>
        <ecNumber evidence="9">5.3.1.28</ecNumber>
    </recommendedName>
    <alternativeName>
        <fullName evidence="9">Sedoheptulose 7-phosphate isomerase</fullName>
    </alternativeName>
</protein>
<dbReference type="RefSeq" id="WP_237377292.1">
    <property type="nucleotide sequence ID" value="NZ_CP071793.1"/>
</dbReference>
<dbReference type="GO" id="GO:0008270">
    <property type="term" value="F:zinc ion binding"/>
    <property type="evidence" value="ECO:0007669"/>
    <property type="project" value="UniProtKB-UniRule"/>
</dbReference>
<dbReference type="PROSITE" id="PS51464">
    <property type="entry name" value="SIS"/>
    <property type="match status" value="1"/>
</dbReference>
<dbReference type="InterPro" id="IPR001347">
    <property type="entry name" value="SIS_dom"/>
</dbReference>
<dbReference type="AlphaFoldDB" id="A0A8A4TEH3"/>
<evidence type="ECO:0000256" key="1">
    <source>
        <dbReference type="ARBA" id="ARBA00000348"/>
    </source>
</evidence>
<dbReference type="Pfam" id="PF13580">
    <property type="entry name" value="SIS_2"/>
    <property type="match status" value="1"/>
</dbReference>
<accession>A0A8A4TEH3</accession>
<keyword evidence="6 9" id="KW-0862">Zinc</keyword>
<proteinExistence type="inferred from homology"/>
<comment type="catalytic activity">
    <reaction evidence="1 9">
        <text>2 D-sedoheptulose 7-phosphate = D-glycero-alpha-D-manno-heptose 7-phosphate + D-glycero-beta-D-manno-heptose 7-phosphate</text>
        <dbReference type="Rhea" id="RHEA:27489"/>
        <dbReference type="ChEBI" id="CHEBI:57483"/>
        <dbReference type="ChEBI" id="CHEBI:60203"/>
        <dbReference type="ChEBI" id="CHEBI:60204"/>
        <dbReference type="EC" id="5.3.1.28"/>
    </reaction>
</comment>
<dbReference type="PANTHER" id="PTHR30390:SF6">
    <property type="entry name" value="DNAA INITIATOR-ASSOCIATING PROTEIN DIAA"/>
    <property type="match status" value="1"/>
</dbReference>
<name>A0A8A4TEH3_SULCO</name>
<dbReference type="InterPro" id="IPR050099">
    <property type="entry name" value="SIS_GmhA/DiaA_subfam"/>
</dbReference>
<feature type="binding site" evidence="9">
    <location>
        <position position="62"/>
    </location>
    <ligand>
        <name>Zn(2+)</name>
        <dbReference type="ChEBI" id="CHEBI:29105"/>
    </ligand>
</feature>
<dbReference type="InterPro" id="IPR035461">
    <property type="entry name" value="GmhA/DiaA"/>
</dbReference>
<feature type="binding site" evidence="9">
    <location>
        <position position="169"/>
    </location>
    <ligand>
        <name>substrate</name>
    </ligand>
</feature>
<keyword evidence="8 9" id="KW-0119">Carbohydrate metabolism</keyword>
<evidence type="ECO:0000256" key="9">
    <source>
        <dbReference type="HAMAP-Rule" id="MF_00067"/>
    </source>
</evidence>
<dbReference type="GO" id="GO:0005975">
    <property type="term" value="P:carbohydrate metabolic process"/>
    <property type="evidence" value="ECO:0007669"/>
    <property type="project" value="UniProtKB-UniRule"/>
</dbReference>
<feature type="binding site" evidence="9">
    <location>
        <position position="177"/>
    </location>
    <ligand>
        <name>Zn(2+)</name>
        <dbReference type="ChEBI" id="CHEBI:29105"/>
    </ligand>
</feature>
<evidence type="ECO:0000256" key="4">
    <source>
        <dbReference type="ARBA" id="ARBA00022490"/>
    </source>
</evidence>
<evidence type="ECO:0000256" key="3">
    <source>
        <dbReference type="ARBA" id="ARBA00009894"/>
    </source>
</evidence>
<dbReference type="CDD" id="cd05006">
    <property type="entry name" value="SIS_GmhA"/>
    <property type="match status" value="1"/>
</dbReference>
<evidence type="ECO:0000256" key="6">
    <source>
        <dbReference type="ARBA" id="ARBA00022833"/>
    </source>
</evidence>
<dbReference type="KEGG" id="scor:J3U87_18690"/>
<feature type="binding site" evidence="9">
    <location>
        <position position="169"/>
    </location>
    <ligand>
        <name>Zn(2+)</name>
        <dbReference type="ChEBI" id="CHEBI:29105"/>
    </ligand>
</feature>
<evidence type="ECO:0000256" key="7">
    <source>
        <dbReference type="ARBA" id="ARBA00023235"/>
    </source>
</evidence>
<dbReference type="Proteomes" id="UP000663929">
    <property type="component" value="Chromosome"/>
</dbReference>
<dbReference type="GO" id="GO:0008968">
    <property type="term" value="F:D-sedoheptulose 7-phosphate isomerase activity"/>
    <property type="evidence" value="ECO:0007669"/>
    <property type="project" value="UniProtKB-UniRule"/>
</dbReference>
<feature type="binding site" evidence="9">
    <location>
        <begin position="49"/>
        <end position="51"/>
    </location>
    <ligand>
        <name>substrate</name>
    </ligand>
</feature>
<keyword evidence="12" id="KW-1185">Reference proteome</keyword>
<dbReference type="HAMAP" id="MF_00067">
    <property type="entry name" value="GmhA"/>
    <property type="match status" value="1"/>
</dbReference>
<feature type="domain" description="SIS" evidence="10">
    <location>
        <begin position="34"/>
        <end position="188"/>
    </location>
</feature>
<evidence type="ECO:0000256" key="5">
    <source>
        <dbReference type="ARBA" id="ARBA00022723"/>
    </source>
</evidence>
<dbReference type="UniPathway" id="UPA00041">
    <property type="reaction ID" value="UER00436"/>
</dbReference>
<dbReference type="NCBIfam" id="TIGR00441">
    <property type="entry name" value="gmhA"/>
    <property type="match status" value="1"/>
</dbReference>
<comment type="function">
    <text evidence="9">Catalyzes the isomerization of sedoheptulose 7-phosphate in D-glycero-D-manno-heptose 7-phosphate.</text>
</comment>
<dbReference type="PANTHER" id="PTHR30390">
    <property type="entry name" value="SEDOHEPTULOSE 7-PHOSPHATE ISOMERASE / DNAA INITIATOR-ASSOCIATING FACTOR FOR REPLICATION INITIATION"/>
    <property type="match status" value="1"/>
</dbReference>
<evidence type="ECO:0000313" key="12">
    <source>
        <dbReference type="Proteomes" id="UP000663929"/>
    </source>
</evidence>
<feature type="binding site" evidence="9">
    <location>
        <position position="122"/>
    </location>
    <ligand>
        <name>substrate</name>
    </ligand>
</feature>
<dbReference type="SUPFAM" id="SSF53697">
    <property type="entry name" value="SIS domain"/>
    <property type="match status" value="1"/>
</dbReference>
<dbReference type="GO" id="GO:0097367">
    <property type="term" value="F:carbohydrate derivative binding"/>
    <property type="evidence" value="ECO:0007669"/>
    <property type="project" value="InterPro"/>
</dbReference>
<gene>
    <name evidence="9 11" type="primary">gmhA</name>
    <name evidence="11" type="ORF">J3U87_18690</name>
</gene>
<dbReference type="InterPro" id="IPR004515">
    <property type="entry name" value="Phosphoheptose_Isoase"/>
</dbReference>
<dbReference type="GO" id="GO:2001061">
    <property type="term" value="P:D-glycero-D-manno-heptose 7-phosphate biosynthetic process"/>
    <property type="evidence" value="ECO:0007669"/>
    <property type="project" value="UniProtKB-UniPathway"/>
</dbReference>
<dbReference type="EMBL" id="CP071793">
    <property type="protein sequence ID" value="QTD47624.1"/>
    <property type="molecule type" value="Genomic_DNA"/>
</dbReference>
<keyword evidence="7 9" id="KW-0413">Isomerase</keyword>
<organism evidence="11 12">
    <name type="scientific">Sulfidibacter corallicola</name>
    <dbReference type="NCBI Taxonomy" id="2818388"/>
    <lineage>
        <taxon>Bacteria</taxon>
        <taxon>Pseudomonadati</taxon>
        <taxon>Acidobacteriota</taxon>
        <taxon>Holophagae</taxon>
        <taxon>Acanthopleuribacterales</taxon>
        <taxon>Acanthopleuribacteraceae</taxon>
        <taxon>Sulfidibacter</taxon>
    </lineage>
</organism>
<evidence type="ECO:0000313" key="11">
    <source>
        <dbReference type="EMBL" id="QTD47624.1"/>
    </source>
</evidence>
<dbReference type="GO" id="GO:0005737">
    <property type="term" value="C:cytoplasm"/>
    <property type="evidence" value="ECO:0007669"/>
    <property type="project" value="UniProtKB-SubCell"/>
</dbReference>
<keyword evidence="5 9" id="KW-0479">Metal-binding</keyword>
<evidence type="ECO:0000256" key="2">
    <source>
        <dbReference type="ARBA" id="ARBA00004496"/>
    </source>
</evidence>
<feature type="binding site" evidence="9">
    <location>
        <begin position="91"/>
        <end position="92"/>
    </location>
    <ligand>
        <name>substrate</name>
    </ligand>
</feature>